<reference evidence="1 2" key="1">
    <citation type="submission" date="2015-09" db="EMBL/GenBank/DDBJ databases">
        <title>Draft genome sequence of Kouleothrix aurantiaca JCM 19913.</title>
        <authorList>
            <person name="Hemp J."/>
        </authorList>
    </citation>
    <scope>NUCLEOTIDE SEQUENCE [LARGE SCALE GENOMIC DNA]</scope>
    <source>
        <strain evidence="1 2">COM-B</strain>
    </source>
</reference>
<dbReference type="AlphaFoldDB" id="A0A0P9D6K4"/>
<comment type="caution">
    <text evidence="1">The sequence shown here is derived from an EMBL/GenBank/DDBJ whole genome shotgun (WGS) entry which is preliminary data.</text>
</comment>
<proteinExistence type="predicted"/>
<dbReference type="EMBL" id="LJCR01001196">
    <property type="protein sequence ID" value="KPV50825.1"/>
    <property type="molecule type" value="Genomic_DNA"/>
</dbReference>
<keyword evidence="2" id="KW-1185">Reference proteome</keyword>
<feature type="non-terminal residue" evidence="1">
    <location>
        <position position="1"/>
    </location>
</feature>
<protein>
    <submittedName>
        <fullName evidence="1">Uncharacterized protein</fullName>
    </submittedName>
</protein>
<gene>
    <name evidence="1" type="ORF">SE17_24660</name>
</gene>
<dbReference type="Proteomes" id="UP000050509">
    <property type="component" value="Unassembled WGS sequence"/>
</dbReference>
<accession>A0A0P9D6K4</accession>
<evidence type="ECO:0000313" key="2">
    <source>
        <dbReference type="Proteomes" id="UP000050509"/>
    </source>
</evidence>
<evidence type="ECO:0000313" key="1">
    <source>
        <dbReference type="EMBL" id="KPV50825.1"/>
    </source>
</evidence>
<organism evidence="1 2">
    <name type="scientific">Kouleothrix aurantiaca</name>
    <dbReference type="NCBI Taxonomy" id="186479"/>
    <lineage>
        <taxon>Bacteria</taxon>
        <taxon>Bacillati</taxon>
        <taxon>Chloroflexota</taxon>
        <taxon>Chloroflexia</taxon>
        <taxon>Chloroflexales</taxon>
        <taxon>Roseiflexineae</taxon>
        <taxon>Roseiflexaceae</taxon>
        <taxon>Kouleothrix</taxon>
    </lineage>
</organism>
<name>A0A0P9D6K4_9CHLR</name>
<sequence length="141" mass="15035">VTRDAAVLAYLSALDAPLAQLRAALDTYRATTSQPGGSSIAHATAARTLRDQIDAAYRTIDALAPPAPLAQAHTSYLAGLEIERQAIDSMLEFYSSLSIQNANRATLRMADSARQLDQARHLFALGEAAVPHAPIPAQTLR</sequence>